<comment type="caution">
    <text evidence="3">The sequence shown here is derived from an EMBL/GenBank/DDBJ whole genome shotgun (WGS) entry which is preliminary data.</text>
</comment>
<feature type="compositionally biased region" description="Basic and acidic residues" evidence="1">
    <location>
        <begin position="48"/>
        <end position="58"/>
    </location>
</feature>
<proteinExistence type="predicted"/>
<dbReference type="EMBL" id="CAJVCH010456021">
    <property type="protein sequence ID" value="CAG7819660.1"/>
    <property type="molecule type" value="Genomic_DNA"/>
</dbReference>
<reference evidence="3" key="1">
    <citation type="submission" date="2021-06" db="EMBL/GenBank/DDBJ databases">
        <authorList>
            <person name="Hodson N. C."/>
            <person name="Mongue J. A."/>
            <person name="Jaron S. K."/>
        </authorList>
    </citation>
    <scope>NUCLEOTIDE SEQUENCE</scope>
</reference>
<dbReference type="AlphaFoldDB" id="A0A8J2KQW8"/>
<gene>
    <name evidence="3" type="ORF">AFUS01_LOCUS30091</name>
</gene>
<feature type="region of interest" description="Disordered" evidence="1">
    <location>
        <begin position="41"/>
        <end position="63"/>
    </location>
</feature>
<name>A0A8J2KQW8_9HEXA</name>
<keyword evidence="2" id="KW-0732">Signal</keyword>
<evidence type="ECO:0000256" key="2">
    <source>
        <dbReference type="SAM" id="SignalP"/>
    </source>
</evidence>
<keyword evidence="4" id="KW-1185">Reference proteome</keyword>
<feature type="chain" id="PRO_5035240300" evidence="2">
    <location>
        <begin position="20"/>
        <end position="238"/>
    </location>
</feature>
<feature type="signal peptide" evidence="2">
    <location>
        <begin position="1"/>
        <end position="19"/>
    </location>
</feature>
<organism evidence="3 4">
    <name type="scientific">Allacma fusca</name>
    <dbReference type="NCBI Taxonomy" id="39272"/>
    <lineage>
        <taxon>Eukaryota</taxon>
        <taxon>Metazoa</taxon>
        <taxon>Ecdysozoa</taxon>
        <taxon>Arthropoda</taxon>
        <taxon>Hexapoda</taxon>
        <taxon>Collembola</taxon>
        <taxon>Symphypleona</taxon>
        <taxon>Sminthuridae</taxon>
        <taxon>Allacma</taxon>
    </lineage>
</organism>
<evidence type="ECO:0000313" key="3">
    <source>
        <dbReference type="EMBL" id="CAG7819660.1"/>
    </source>
</evidence>
<dbReference type="Proteomes" id="UP000708208">
    <property type="component" value="Unassembled WGS sequence"/>
</dbReference>
<protein>
    <submittedName>
        <fullName evidence="3">Uncharacterized protein</fullName>
    </submittedName>
</protein>
<evidence type="ECO:0000313" key="4">
    <source>
        <dbReference type="Proteomes" id="UP000708208"/>
    </source>
</evidence>
<accession>A0A8J2KQW8</accession>
<sequence length="238" mass="26013">MKLNLIFIFSILLVPSILSRNPPKRQDSSLIYYRDVQKNPSQSARLARNSDSESEKQPNSDASSELYMLDFPKRFFPGYGTHANNNKNSSNATGNNGIVFPSTQESAGIIPYRFSRPSVNSDGKLTFENSGYTRAMAGPGIIVKTILEDMSTEASISEGDGLSFFSEQKLIEEKAVQFTNWIQQNKLSPVSGTGAVVVEIPDDKDQGIGNFALSAAGVLRCPEGQALRNGNCEDIAEF</sequence>
<evidence type="ECO:0000256" key="1">
    <source>
        <dbReference type="SAM" id="MobiDB-lite"/>
    </source>
</evidence>